<keyword evidence="2" id="KW-0732">Signal</keyword>
<feature type="signal peptide" evidence="2">
    <location>
        <begin position="1"/>
        <end position="39"/>
    </location>
</feature>
<protein>
    <submittedName>
        <fullName evidence="3">SAGLIN</fullName>
    </submittedName>
</protein>
<feature type="coiled-coil region" evidence="1">
    <location>
        <begin position="120"/>
        <end position="168"/>
    </location>
</feature>
<dbReference type="HOGENOM" id="CLU_636513_0_0_1"/>
<keyword evidence="1" id="KW-0175">Coiled coil</keyword>
<evidence type="ECO:0000313" key="3">
    <source>
        <dbReference type="EMBL" id="AGE15347.1"/>
    </source>
</evidence>
<evidence type="ECO:0000256" key="1">
    <source>
        <dbReference type="SAM" id="Coils"/>
    </source>
</evidence>
<dbReference type="VEuPathDB" id="VectorBase:AGAMI1_008193"/>
<accession>L7ZES6</accession>
<dbReference type="VEuPathDB" id="VectorBase:AGAP000610"/>
<reference evidence="3" key="1">
    <citation type="journal article" date="2013" name="Infect. Genet. Evol.">
        <title>No evidence for positive selection at two potential targets for malaria transmission-blocking vaccines in Anopheles gambiae s.s.</title>
        <authorList>
            <person name="Crawford J.E."/>
            <person name="Rottschaefer S.M."/>
            <person name="Coulibaly B."/>
            <person name="Sacko M."/>
            <person name="Niare O."/>
            <person name="Riehle M.M."/>
            <person name="Traore S.F."/>
            <person name="Vernick K.D."/>
            <person name="Lazzaro B.P."/>
        </authorList>
    </citation>
    <scope>NUCLEOTIDE SEQUENCE</scope>
    <source>
        <strain evidence="3">NG2</strain>
    </source>
</reference>
<sequence>MSVRGYSGVQVISSRKHRSMSRLPTVLLLLASAAVLAAGGQEATEDPFADETDQCQISVSAETMKSLHGGSMQPDGTCDNLWESFLSQFHQVRENLTACQERAAAGPAPDPSSQFCQQLLDDAQRQMEQDRQYAATLEEQLHAAQQETQQEQEMKKALQKQLDALTDSRNALYIDLLLANIAIGETKQALSYYNLMPASMPIDKLHEQIVRFVYRVTIYQDQRLLNLMRFVRDIPSVEERRSLYQLAQREVQKRPSQRDGYVAAVYALSVREDLPVYQANRQLYDDLVRQSETRLKEQVANGNFKQAAELAARQPQHFRQLQTSLATIELKHWRKVDQAVKKQLEELRGKFATFAKGKNYQHYLSESRKSSG</sequence>
<evidence type="ECO:0000256" key="2">
    <source>
        <dbReference type="SAM" id="SignalP"/>
    </source>
</evidence>
<dbReference type="AlphaFoldDB" id="L7ZES6"/>
<proteinExistence type="predicted"/>
<feature type="chain" id="PRO_5003985996" evidence="2">
    <location>
        <begin position="40"/>
        <end position="372"/>
    </location>
</feature>
<name>L7ZES6_ANOGA</name>
<dbReference type="EMBL" id="KC438336">
    <property type="protein sequence ID" value="AGE15347.1"/>
    <property type="molecule type" value="Genomic_DNA"/>
</dbReference>
<organism evidence="3">
    <name type="scientific">Anopheles gambiae</name>
    <name type="common">African malaria mosquito</name>
    <dbReference type="NCBI Taxonomy" id="7165"/>
    <lineage>
        <taxon>Eukaryota</taxon>
        <taxon>Metazoa</taxon>
        <taxon>Ecdysozoa</taxon>
        <taxon>Arthropoda</taxon>
        <taxon>Hexapoda</taxon>
        <taxon>Insecta</taxon>
        <taxon>Pterygota</taxon>
        <taxon>Neoptera</taxon>
        <taxon>Endopterygota</taxon>
        <taxon>Diptera</taxon>
        <taxon>Nematocera</taxon>
        <taxon>Culicoidea</taxon>
        <taxon>Culicidae</taxon>
        <taxon>Anophelinae</taxon>
        <taxon>Anopheles</taxon>
    </lineage>
</organism>